<dbReference type="InterPro" id="IPR001179">
    <property type="entry name" value="PPIase_FKBP_dom"/>
</dbReference>
<dbReference type="Pfam" id="PF05697">
    <property type="entry name" value="Trigger_N"/>
    <property type="match status" value="1"/>
</dbReference>
<feature type="compositionally biased region" description="Basic and acidic residues" evidence="13">
    <location>
        <begin position="483"/>
        <end position="502"/>
    </location>
</feature>
<evidence type="ECO:0000313" key="16">
    <source>
        <dbReference type="Proteomes" id="UP001165342"/>
    </source>
</evidence>
<feature type="compositionally biased region" description="Basic residues" evidence="13">
    <location>
        <begin position="538"/>
        <end position="548"/>
    </location>
</feature>
<accession>A0ABT0S3X0</accession>
<keyword evidence="10 12" id="KW-0131">Cell cycle</keyword>
<evidence type="ECO:0000256" key="10">
    <source>
        <dbReference type="HAMAP-Rule" id="MF_00303"/>
    </source>
</evidence>
<dbReference type="GO" id="GO:0003755">
    <property type="term" value="F:peptidyl-prolyl cis-trans isomerase activity"/>
    <property type="evidence" value="ECO:0007669"/>
    <property type="project" value="UniProtKB-EC"/>
</dbReference>
<dbReference type="EC" id="5.2.1.8" evidence="3 10"/>
<keyword evidence="16" id="KW-1185">Reference proteome</keyword>
<evidence type="ECO:0000259" key="14">
    <source>
        <dbReference type="PROSITE" id="PS50059"/>
    </source>
</evidence>
<dbReference type="InterPro" id="IPR027304">
    <property type="entry name" value="Trigger_fact/SurA_dom_sf"/>
</dbReference>
<dbReference type="InterPro" id="IPR036611">
    <property type="entry name" value="Trigger_fac_ribosome-bd_sf"/>
</dbReference>
<feature type="compositionally biased region" description="Low complexity" evidence="13">
    <location>
        <begin position="513"/>
        <end position="531"/>
    </location>
</feature>
<dbReference type="RefSeq" id="WP_249832200.1">
    <property type="nucleotide sequence ID" value="NZ_JAMGBE010000003.1"/>
</dbReference>
<organism evidence="15 16">
    <name type="scientific">Sphingomonas hankyongi</name>
    <dbReference type="NCBI Taxonomy" id="2908209"/>
    <lineage>
        <taxon>Bacteria</taxon>
        <taxon>Pseudomonadati</taxon>
        <taxon>Pseudomonadota</taxon>
        <taxon>Alphaproteobacteria</taxon>
        <taxon>Sphingomonadales</taxon>
        <taxon>Sphingomonadaceae</taxon>
        <taxon>Sphingomonas</taxon>
    </lineage>
</organism>
<comment type="subcellular location">
    <subcellularLocation>
        <location evidence="10">Cytoplasm</location>
    </subcellularLocation>
    <text evidence="10">About half TF is bound to the ribosome near the polypeptide exit tunnel while the other half is free in the cytoplasm.</text>
</comment>
<comment type="function">
    <text evidence="8 10">Involved in protein export. Acts as a chaperone by maintaining the newly synthesized protein in an open conformation. Functions as a peptidyl-prolyl cis-trans isomerase.</text>
</comment>
<dbReference type="EMBL" id="JAMGBE010000003">
    <property type="protein sequence ID" value="MCL6730296.1"/>
    <property type="molecule type" value="Genomic_DNA"/>
</dbReference>
<dbReference type="NCBIfam" id="TIGR00115">
    <property type="entry name" value="tig"/>
    <property type="match status" value="1"/>
</dbReference>
<dbReference type="PROSITE" id="PS50059">
    <property type="entry name" value="FKBP_PPIASE"/>
    <property type="match status" value="1"/>
</dbReference>
<feature type="region of interest" description="Disordered" evidence="13">
    <location>
        <begin position="427"/>
        <end position="548"/>
    </location>
</feature>
<comment type="similarity">
    <text evidence="2 10 12">Belongs to the FKBP-type PPIase family. Tig subfamily.</text>
</comment>
<proteinExistence type="inferred from homology"/>
<keyword evidence="10 12" id="KW-0132">Cell division</keyword>
<evidence type="ECO:0000256" key="9">
    <source>
        <dbReference type="ARBA" id="ARBA00029986"/>
    </source>
</evidence>
<reference evidence="15" key="1">
    <citation type="submission" date="2022-05" db="EMBL/GenBank/DDBJ databases">
        <authorList>
            <person name="Jo J.-H."/>
            <person name="Im W.-T."/>
        </authorList>
    </citation>
    <scope>NUCLEOTIDE SEQUENCE</scope>
    <source>
        <strain evidence="15">SE220</strain>
    </source>
</reference>
<comment type="caution">
    <text evidence="15">The sequence shown here is derived from an EMBL/GenBank/DDBJ whole genome shotgun (WGS) entry which is preliminary data.</text>
</comment>
<keyword evidence="5 10" id="KW-0697">Rotamase</keyword>
<dbReference type="InterPro" id="IPR037041">
    <property type="entry name" value="Trigger_fac_C_sf"/>
</dbReference>
<dbReference type="PANTHER" id="PTHR30560">
    <property type="entry name" value="TRIGGER FACTOR CHAPERONE AND PEPTIDYL-PROLYL CIS/TRANS ISOMERASE"/>
    <property type="match status" value="1"/>
</dbReference>
<evidence type="ECO:0000256" key="13">
    <source>
        <dbReference type="SAM" id="MobiDB-lite"/>
    </source>
</evidence>
<dbReference type="SUPFAM" id="SSF102735">
    <property type="entry name" value="Trigger factor ribosome-binding domain"/>
    <property type="match status" value="1"/>
</dbReference>
<dbReference type="Gene3D" id="3.30.70.1050">
    <property type="entry name" value="Trigger factor ribosome-binding domain"/>
    <property type="match status" value="1"/>
</dbReference>
<dbReference type="InterPro" id="IPR008881">
    <property type="entry name" value="Trigger_fac_ribosome-bd_bac"/>
</dbReference>
<evidence type="ECO:0000313" key="15">
    <source>
        <dbReference type="EMBL" id="MCL6730296.1"/>
    </source>
</evidence>
<dbReference type="InterPro" id="IPR008880">
    <property type="entry name" value="Trigger_fac_C"/>
</dbReference>
<evidence type="ECO:0000256" key="8">
    <source>
        <dbReference type="ARBA" id="ARBA00024849"/>
    </source>
</evidence>
<dbReference type="Pfam" id="PF05698">
    <property type="entry name" value="Trigger_C"/>
    <property type="match status" value="1"/>
</dbReference>
<gene>
    <name evidence="10 15" type="primary">tig</name>
    <name evidence="15" type="ORF">LZ538_09555</name>
</gene>
<evidence type="ECO:0000256" key="7">
    <source>
        <dbReference type="ARBA" id="ARBA00023235"/>
    </source>
</evidence>
<sequence length="548" mass="60007">MKTVETENQGLKRAFMLTIPAEDIEARVDKEVKRLAPQVRMPGFRPGKVPPNLIRKMHGDQIQAEALNTAVQEGVQQLLQEQNVRPALQPEVALKDEYKPGQDAEIEVRVEALPDVPTPQIGNLKIERLTVEPDDKAVDEQLQQLAAQSKRWTEAPKKHAAAIGDLAVMDFVGSVDGKEFPGGTGEDMQIELGSGRLIPGFEDQLVGAKAGDKRDVKVTFPENYPAEDLKGKAATFAVTVKTVKTAGENAIDDEFAKTLGLESLDKLREVLRDQQTQELNGLTRTHMKRRLLDQLAERHDFQVPESMVEAEYQNILNQLRHEASHEADPQAALAEIEQDAAEYRDIAERRVRLGLLLSEIGAANGVQVTDQEMNRLVAQAASQYQGKDREAFIRYIQQQPMAAAQLRAPLYEDKVVDFLFSKAEITDRKATRSELEADLESEEGHVHGPGCGHDVPEAKAKPAKKAAKGKAKAAEPEQPAKGPVEKTADKPKAAKPLKDAPEGKPAAKKAEAKPAMAEAKPAAKKATAPTKVEAKAKTSTKKAPAKKK</sequence>
<comment type="catalytic activity">
    <reaction evidence="1 10 11">
        <text>[protein]-peptidylproline (omega=180) = [protein]-peptidylproline (omega=0)</text>
        <dbReference type="Rhea" id="RHEA:16237"/>
        <dbReference type="Rhea" id="RHEA-COMP:10747"/>
        <dbReference type="Rhea" id="RHEA-COMP:10748"/>
        <dbReference type="ChEBI" id="CHEBI:83833"/>
        <dbReference type="ChEBI" id="CHEBI:83834"/>
        <dbReference type="EC" id="5.2.1.8"/>
    </reaction>
</comment>
<keyword evidence="6 10" id="KW-0143">Chaperone</keyword>
<keyword evidence="7 10" id="KW-0413">Isomerase</keyword>
<dbReference type="SUPFAM" id="SSF109998">
    <property type="entry name" value="Triger factor/SurA peptide-binding domain-like"/>
    <property type="match status" value="1"/>
</dbReference>
<evidence type="ECO:0000256" key="12">
    <source>
        <dbReference type="RuleBase" id="RU003914"/>
    </source>
</evidence>
<dbReference type="Proteomes" id="UP001165342">
    <property type="component" value="Unassembled WGS sequence"/>
</dbReference>
<comment type="domain">
    <text evidence="10">Consists of 3 domains; the N-terminus binds the ribosome, the middle domain has PPIase activity, while the C-terminus has intrinsic chaperone activity on its own.</text>
</comment>
<dbReference type="InterPro" id="IPR046357">
    <property type="entry name" value="PPIase_dom_sf"/>
</dbReference>
<dbReference type="HAMAP" id="MF_00303">
    <property type="entry name" value="Trigger_factor_Tig"/>
    <property type="match status" value="1"/>
</dbReference>
<keyword evidence="10" id="KW-0963">Cytoplasm</keyword>
<dbReference type="SUPFAM" id="SSF54534">
    <property type="entry name" value="FKBP-like"/>
    <property type="match status" value="1"/>
</dbReference>
<evidence type="ECO:0000256" key="11">
    <source>
        <dbReference type="PROSITE-ProRule" id="PRU00277"/>
    </source>
</evidence>
<dbReference type="InterPro" id="IPR005215">
    <property type="entry name" value="Trig_fac"/>
</dbReference>
<dbReference type="Gene3D" id="3.10.50.40">
    <property type="match status" value="1"/>
</dbReference>
<dbReference type="PANTHER" id="PTHR30560:SF3">
    <property type="entry name" value="TRIGGER FACTOR-LIKE PROTEIN TIG, CHLOROPLASTIC"/>
    <property type="match status" value="1"/>
</dbReference>
<feature type="compositionally biased region" description="Basic residues" evidence="13">
    <location>
        <begin position="461"/>
        <end position="471"/>
    </location>
</feature>
<evidence type="ECO:0000256" key="6">
    <source>
        <dbReference type="ARBA" id="ARBA00023186"/>
    </source>
</evidence>
<dbReference type="Gene3D" id="1.10.3120.10">
    <property type="entry name" value="Trigger factor, C-terminal domain"/>
    <property type="match status" value="1"/>
</dbReference>
<name>A0ABT0S3X0_9SPHN</name>
<protein>
    <recommendedName>
        <fullName evidence="4 10">Trigger factor</fullName>
        <shortName evidence="10">TF</shortName>
        <ecNumber evidence="3 10">5.2.1.8</ecNumber>
    </recommendedName>
    <alternativeName>
        <fullName evidence="9 10">PPIase</fullName>
    </alternativeName>
</protein>
<evidence type="ECO:0000256" key="3">
    <source>
        <dbReference type="ARBA" id="ARBA00013194"/>
    </source>
</evidence>
<dbReference type="Pfam" id="PF00254">
    <property type="entry name" value="FKBP_C"/>
    <property type="match status" value="1"/>
</dbReference>
<feature type="domain" description="PPIase FKBP-type" evidence="14">
    <location>
        <begin position="164"/>
        <end position="249"/>
    </location>
</feature>
<evidence type="ECO:0000256" key="1">
    <source>
        <dbReference type="ARBA" id="ARBA00000971"/>
    </source>
</evidence>
<evidence type="ECO:0000256" key="2">
    <source>
        <dbReference type="ARBA" id="ARBA00005464"/>
    </source>
</evidence>
<evidence type="ECO:0000256" key="5">
    <source>
        <dbReference type="ARBA" id="ARBA00023110"/>
    </source>
</evidence>
<evidence type="ECO:0000256" key="4">
    <source>
        <dbReference type="ARBA" id="ARBA00016902"/>
    </source>
</evidence>